<sequence>MPELCKKSIVGSYCTLEISPKWRGAIDSFIRAKSANLHVEYGKMVVVDLTMLQEQEWDILLHFLCSAMLLVCYALLEDIVSILHNFVGTPDIVVTQLEVTYHMMGQEMYARWVTQGQEIGPKFCCHQDICNLRKGKENLPWLGIYPGAYLKASDLKDEKMTRPEQGLSAKDKLCLELVEEMVQGKQYQELTQPASLVWFIDIARKVIKLPQDHQKQALLDALVYVPIDIDPGMGYLDKDHWKPQLAETGEGTITKLAGKISPTKTDSLEGEDKQQAGVSVVDIPIFSGHEAQMSESEVFSDAVGLPAEDELQDGRLNEHITELSEEEQK</sequence>
<proteinExistence type="predicted"/>
<dbReference type="AlphaFoldDB" id="A0A915KEQ6"/>
<keyword evidence="2" id="KW-1185">Reference proteome</keyword>
<protein>
    <submittedName>
        <fullName evidence="3">Uncharacterized protein</fullName>
    </submittedName>
</protein>
<name>A0A915KEQ6_ROMCU</name>
<dbReference type="Proteomes" id="UP000887565">
    <property type="component" value="Unplaced"/>
</dbReference>
<reference evidence="3" key="1">
    <citation type="submission" date="2022-11" db="UniProtKB">
        <authorList>
            <consortium name="WormBaseParasite"/>
        </authorList>
    </citation>
    <scope>IDENTIFICATION</scope>
</reference>
<evidence type="ECO:0000313" key="2">
    <source>
        <dbReference type="Proteomes" id="UP000887565"/>
    </source>
</evidence>
<feature type="compositionally biased region" description="Basic and acidic residues" evidence="1">
    <location>
        <begin position="312"/>
        <end position="329"/>
    </location>
</feature>
<organism evidence="2 3">
    <name type="scientific">Romanomermis culicivorax</name>
    <name type="common">Nematode worm</name>
    <dbReference type="NCBI Taxonomy" id="13658"/>
    <lineage>
        <taxon>Eukaryota</taxon>
        <taxon>Metazoa</taxon>
        <taxon>Ecdysozoa</taxon>
        <taxon>Nematoda</taxon>
        <taxon>Enoplea</taxon>
        <taxon>Dorylaimia</taxon>
        <taxon>Mermithida</taxon>
        <taxon>Mermithoidea</taxon>
        <taxon>Mermithidae</taxon>
        <taxon>Romanomermis</taxon>
    </lineage>
</organism>
<dbReference type="WBParaSite" id="nRc.2.0.1.t36865-RA">
    <property type="protein sequence ID" value="nRc.2.0.1.t36865-RA"/>
    <property type="gene ID" value="nRc.2.0.1.g36865"/>
</dbReference>
<feature type="region of interest" description="Disordered" evidence="1">
    <location>
        <begin position="307"/>
        <end position="329"/>
    </location>
</feature>
<accession>A0A915KEQ6</accession>
<evidence type="ECO:0000313" key="3">
    <source>
        <dbReference type="WBParaSite" id="nRc.2.0.1.t36865-RA"/>
    </source>
</evidence>
<evidence type="ECO:0000256" key="1">
    <source>
        <dbReference type="SAM" id="MobiDB-lite"/>
    </source>
</evidence>